<dbReference type="SUPFAM" id="SSF109604">
    <property type="entry name" value="HD-domain/PDEase-like"/>
    <property type="match status" value="1"/>
</dbReference>
<organism evidence="2 3">
    <name type="scientific">Dorea hominis</name>
    <dbReference type="NCBI Taxonomy" id="2763040"/>
    <lineage>
        <taxon>Bacteria</taxon>
        <taxon>Bacillati</taxon>
        <taxon>Bacillota</taxon>
        <taxon>Clostridia</taxon>
        <taxon>Lachnospirales</taxon>
        <taxon>Lachnospiraceae</taxon>
        <taxon>Dorea</taxon>
    </lineage>
</organism>
<sequence length="187" mass="21853">MSEYITTYTGIHFKPTEPKPELIRVEDIAHALSMICRGNGHVHTFWSVAEHCICCAKEAAARGLPDRMVLACLLHDASECYMSDVPTPFKKQLPEYEEREERLLRMIYEKFLGSALTEEEQEQLDEIDHALVLYDLEVLLKEKQQEEKPELRIELDYTVCSFDVAEAEYLQIFRKYYENLQRDKGIS</sequence>
<reference evidence="2 3" key="1">
    <citation type="submission" date="2020-08" db="EMBL/GenBank/DDBJ databases">
        <title>Genome public.</title>
        <authorList>
            <person name="Liu C."/>
            <person name="Sun Q."/>
        </authorList>
    </citation>
    <scope>NUCLEOTIDE SEQUENCE [LARGE SCALE GENOMIC DNA]</scope>
    <source>
        <strain evidence="2 3">NSJ-36</strain>
    </source>
</reference>
<dbReference type="RefSeq" id="WP_186855414.1">
    <property type="nucleotide sequence ID" value="NZ_JACOOY010000003.1"/>
</dbReference>
<dbReference type="Pfam" id="PF13023">
    <property type="entry name" value="HD_3"/>
    <property type="match status" value="1"/>
</dbReference>
<protein>
    <submittedName>
        <fullName evidence="2">HD domain-containing protein</fullName>
    </submittedName>
</protein>
<evidence type="ECO:0000259" key="1">
    <source>
        <dbReference type="Pfam" id="PF13023"/>
    </source>
</evidence>
<comment type="caution">
    <text evidence="2">The sequence shown here is derived from an EMBL/GenBank/DDBJ whole genome shotgun (WGS) entry which is preliminary data.</text>
</comment>
<dbReference type="InterPro" id="IPR006674">
    <property type="entry name" value="HD_domain"/>
</dbReference>
<dbReference type="EMBL" id="JACOOY010000003">
    <property type="protein sequence ID" value="MBC5664330.1"/>
    <property type="molecule type" value="Genomic_DNA"/>
</dbReference>
<feature type="domain" description="HD" evidence="1">
    <location>
        <begin position="46"/>
        <end position="119"/>
    </location>
</feature>
<gene>
    <name evidence="2" type="ORF">H8S07_03380</name>
</gene>
<dbReference type="Gene3D" id="1.10.3210.10">
    <property type="entry name" value="Hypothetical protein af1432"/>
    <property type="match status" value="1"/>
</dbReference>
<keyword evidence="3" id="KW-1185">Reference proteome</keyword>
<dbReference type="Proteomes" id="UP000647235">
    <property type="component" value="Unassembled WGS sequence"/>
</dbReference>
<name>A0ABR7EUK2_9FIRM</name>
<evidence type="ECO:0000313" key="3">
    <source>
        <dbReference type="Proteomes" id="UP000647235"/>
    </source>
</evidence>
<evidence type="ECO:0000313" key="2">
    <source>
        <dbReference type="EMBL" id="MBC5664330.1"/>
    </source>
</evidence>
<accession>A0ABR7EUK2</accession>
<proteinExistence type="predicted"/>